<dbReference type="Gene3D" id="3.40.350.10">
    <property type="entry name" value="Creatinase/prolidase N-terminal domain"/>
    <property type="match status" value="1"/>
</dbReference>
<reference evidence="2" key="1">
    <citation type="submission" date="2018-05" db="EMBL/GenBank/DDBJ databases">
        <authorList>
            <person name="Lanie J.A."/>
            <person name="Ng W.-L."/>
            <person name="Kazmierczak K.M."/>
            <person name="Andrzejewski T.M."/>
            <person name="Davidsen T.M."/>
            <person name="Wayne K.J."/>
            <person name="Tettelin H."/>
            <person name="Glass J.I."/>
            <person name="Rusch D."/>
            <person name="Podicherti R."/>
            <person name="Tsui H.-C.T."/>
            <person name="Winkler M.E."/>
        </authorList>
    </citation>
    <scope>NUCLEOTIDE SEQUENCE</scope>
</reference>
<dbReference type="SUPFAM" id="SSF53092">
    <property type="entry name" value="Creatinase/prolidase N-terminal domain"/>
    <property type="match status" value="1"/>
</dbReference>
<feature type="domain" description="Creatinase N-terminal" evidence="1">
    <location>
        <begin position="24"/>
        <end position="88"/>
    </location>
</feature>
<evidence type="ECO:0000313" key="2">
    <source>
        <dbReference type="EMBL" id="SVC10814.1"/>
    </source>
</evidence>
<sequence>MANFGMVGLDWQERINWDRLRTYRLDRAREKMKAHGLSALLLMYDENVRYVTSTLTPGWNRLKPGLRYAMLCGDEPPVLFEQGDVGIQVKRHSPW</sequence>
<protein>
    <recommendedName>
        <fullName evidence="1">Creatinase N-terminal domain-containing protein</fullName>
    </recommendedName>
</protein>
<name>A0A382JER9_9ZZZZ</name>
<dbReference type="InterPro" id="IPR029149">
    <property type="entry name" value="Creatin/AminoP/Spt16_N"/>
</dbReference>
<feature type="non-terminal residue" evidence="2">
    <location>
        <position position="95"/>
    </location>
</feature>
<evidence type="ECO:0000259" key="1">
    <source>
        <dbReference type="Pfam" id="PF01321"/>
    </source>
</evidence>
<organism evidence="2">
    <name type="scientific">marine metagenome</name>
    <dbReference type="NCBI Taxonomy" id="408172"/>
    <lineage>
        <taxon>unclassified sequences</taxon>
        <taxon>metagenomes</taxon>
        <taxon>ecological metagenomes</taxon>
    </lineage>
</organism>
<accession>A0A382JER9</accession>
<proteinExistence type="predicted"/>
<gene>
    <name evidence="2" type="ORF">METZ01_LOCUS263668</name>
</gene>
<dbReference type="AlphaFoldDB" id="A0A382JER9"/>
<dbReference type="Pfam" id="PF01321">
    <property type="entry name" value="Creatinase_N"/>
    <property type="match status" value="1"/>
</dbReference>
<dbReference type="EMBL" id="UINC01074011">
    <property type="protein sequence ID" value="SVC10814.1"/>
    <property type="molecule type" value="Genomic_DNA"/>
</dbReference>
<dbReference type="InterPro" id="IPR000587">
    <property type="entry name" value="Creatinase_N"/>
</dbReference>